<dbReference type="RefSeq" id="WP_194864237.1">
    <property type="nucleotide sequence ID" value="NZ_ARXX01000007.1"/>
</dbReference>
<comment type="caution">
    <text evidence="1">The sequence shown here is derived from an EMBL/GenBank/DDBJ whole genome shotgun (WGS) entry which is preliminary data.</text>
</comment>
<keyword evidence="2" id="KW-1185">Reference proteome</keyword>
<dbReference type="EMBL" id="ARXX01000007">
    <property type="protein sequence ID" value="MBF5055470.1"/>
    <property type="molecule type" value="Genomic_DNA"/>
</dbReference>
<proteinExistence type="predicted"/>
<accession>A0ABS0AN73</accession>
<protein>
    <submittedName>
        <fullName evidence="1">Uncharacterized protein</fullName>
    </submittedName>
</protein>
<evidence type="ECO:0000313" key="1">
    <source>
        <dbReference type="EMBL" id="MBF5055470.1"/>
    </source>
</evidence>
<organism evidence="1 2">
    <name type="scientific">Alloalcanivorax profundimaris</name>
    <dbReference type="NCBI Taxonomy" id="2735259"/>
    <lineage>
        <taxon>Bacteria</taxon>
        <taxon>Pseudomonadati</taxon>
        <taxon>Pseudomonadota</taxon>
        <taxon>Gammaproteobacteria</taxon>
        <taxon>Oceanospirillales</taxon>
        <taxon>Alcanivoracaceae</taxon>
        <taxon>Alloalcanivorax</taxon>
    </lineage>
</organism>
<reference evidence="1 2" key="1">
    <citation type="submission" date="2012-09" db="EMBL/GenBank/DDBJ databases">
        <title>Genome Sequence of alkane-degrading Bacterium Alcanivorax sp. 521-1.</title>
        <authorList>
            <person name="Lai Q."/>
            <person name="Shao Z."/>
        </authorList>
    </citation>
    <scope>NUCLEOTIDE SEQUENCE [LARGE SCALE GENOMIC DNA]</scope>
    <source>
        <strain evidence="1 2">521-1</strain>
    </source>
</reference>
<sequence length="78" mass="8933">MDKKLVIDKLSECQDLAATIGVLSHILDEMNRKGLIEDGTVGEYHVFGLNRAVKLLADYQSKTIDFIEDLINREERFH</sequence>
<evidence type="ECO:0000313" key="2">
    <source>
        <dbReference type="Proteomes" id="UP000662703"/>
    </source>
</evidence>
<name>A0ABS0AN73_9GAMM</name>
<gene>
    <name evidence="1" type="ORF">Y5W_00764</name>
</gene>
<dbReference type="Proteomes" id="UP000662703">
    <property type="component" value="Unassembled WGS sequence"/>
</dbReference>